<dbReference type="InterPro" id="IPR024064">
    <property type="entry name" value="FdhE-like_sf"/>
</dbReference>
<dbReference type="RefSeq" id="WP_064122650.1">
    <property type="nucleotide sequence ID" value="NZ_CP015243.1"/>
</dbReference>
<dbReference type="GO" id="GO:0008199">
    <property type="term" value="F:ferric iron binding"/>
    <property type="evidence" value="ECO:0007669"/>
    <property type="project" value="TreeGrafter"/>
</dbReference>
<evidence type="ECO:0000259" key="5">
    <source>
        <dbReference type="Pfam" id="PF24860"/>
    </source>
</evidence>
<evidence type="ECO:0000313" key="7">
    <source>
        <dbReference type="Proteomes" id="UP000077875"/>
    </source>
</evidence>
<dbReference type="Pfam" id="PF24860">
    <property type="entry name" value="FdhE_C"/>
    <property type="match status" value="1"/>
</dbReference>
<dbReference type="GO" id="GO:0005829">
    <property type="term" value="C:cytosol"/>
    <property type="evidence" value="ECO:0007669"/>
    <property type="project" value="TreeGrafter"/>
</dbReference>
<evidence type="ECO:0008006" key="8">
    <source>
        <dbReference type="Google" id="ProtNLM"/>
    </source>
</evidence>
<dbReference type="InterPro" id="IPR006452">
    <property type="entry name" value="Formate_DH_accessory"/>
</dbReference>
<feature type="region of interest" description="Disordered" evidence="2">
    <location>
        <begin position="1"/>
        <end position="20"/>
    </location>
</feature>
<dbReference type="KEGG" id="haa:A5892_09830"/>
<dbReference type="GO" id="GO:0051604">
    <property type="term" value="P:protein maturation"/>
    <property type="evidence" value="ECO:0007669"/>
    <property type="project" value="TreeGrafter"/>
</dbReference>
<feature type="domain" description="FdhE central" evidence="4">
    <location>
        <begin position="196"/>
        <end position="233"/>
    </location>
</feature>
<feature type="domain" description="FdhE N-terminal" evidence="3">
    <location>
        <begin position="26"/>
        <end position="183"/>
    </location>
</feature>
<reference evidence="6 7" key="1">
    <citation type="submission" date="2016-04" db="EMBL/GenBank/DDBJ databases">
        <title>Complete Genome Sequence of Halotalea alkalilenta IHB B 13600.</title>
        <authorList>
            <person name="Swarnkar M.K."/>
            <person name="Sharma A."/>
            <person name="Kaushal K."/>
            <person name="Soni R."/>
            <person name="Rana S."/>
            <person name="Singh A.K."/>
            <person name="Gulati A."/>
        </authorList>
    </citation>
    <scope>NUCLEOTIDE SEQUENCE [LARGE SCALE GENOMIC DNA]</scope>
    <source>
        <strain evidence="6 7">IHB B 13600</strain>
    </source>
</reference>
<proteinExistence type="predicted"/>
<evidence type="ECO:0000259" key="3">
    <source>
        <dbReference type="Pfam" id="PF04216"/>
    </source>
</evidence>
<dbReference type="PANTHER" id="PTHR37689">
    <property type="entry name" value="PROTEIN FDHE"/>
    <property type="match status" value="1"/>
</dbReference>
<dbReference type="Pfam" id="PF24859">
    <property type="entry name" value="FdhE_central"/>
    <property type="match status" value="1"/>
</dbReference>
<protein>
    <recommendedName>
        <fullName evidence="8">Formate dehydrogenase accessory protein FdhE</fullName>
    </recommendedName>
</protein>
<keyword evidence="1" id="KW-0963">Cytoplasm</keyword>
<keyword evidence="7" id="KW-1185">Reference proteome</keyword>
<gene>
    <name evidence="6" type="ORF">A5892_09830</name>
</gene>
<feature type="domain" description="FdhE C-terminal" evidence="5">
    <location>
        <begin position="235"/>
        <end position="314"/>
    </location>
</feature>
<dbReference type="InterPro" id="IPR056797">
    <property type="entry name" value="FdhE_central"/>
</dbReference>
<dbReference type="CDD" id="cd16341">
    <property type="entry name" value="FdhE"/>
    <property type="match status" value="1"/>
</dbReference>
<dbReference type="AlphaFoldDB" id="A0A172YFI2"/>
<evidence type="ECO:0000313" key="6">
    <source>
        <dbReference type="EMBL" id="ANF57725.1"/>
    </source>
</evidence>
<evidence type="ECO:0000256" key="2">
    <source>
        <dbReference type="SAM" id="MobiDB-lite"/>
    </source>
</evidence>
<name>A0A172YFI2_9GAMM</name>
<dbReference type="Pfam" id="PF04216">
    <property type="entry name" value="FdhE_N"/>
    <property type="match status" value="1"/>
</dbReference>
<evidence type="ECO:0000259" key="4">
    <source>
        <dbReference type="Pfam" id="PF24859"/>
    </source>
</evidence>
<dbReference type="STRING" id="376489.A5892_09830"/>
<dbReference type="InterPro" id="IPR056796">
    <property type="entry name" value="FdhE_C"/>
</dbReference>
<dbReference type="PANTHER" id="PTHR37689:SF1">
    <property type="entry name" value="PROTEIN FDHE"/>
    <property type="match status" value="1"/>
</dbReference>
<dbReference type="Proteomes" id="UP000077875">
    <property type="component" value="Chromosome"/>
</dbReference>
<dbReference type="EMBL" id="CP015243">
    <property type="protein sequence ID" value="ANF57725.1"/>
    <property type="molecule type" value="Genomic_DNA"/>
</dbReference>
<accession>A0A172YFI2</accession>
<sequence>MSEWISDTPFDPKPARHGEPPQVVVAGQRIFAHRAERLRQLAARLPAMGEFLHFSALLCQAQHRTSLDRVSTVGFDARAWRVAVEQGVPPLTPAALLGSLDWRDDLDALLETLDAILAREGERFAAQRLLLGRLIDVAAQRRLALARRLLDHAPIPRDTRALAPFVGGALQVAWTRLARTLEPLPGRPLAGAEGRCPCCGSAPLASVVQLGRQRSRTRYLHCGLCATEWYFERARCSQCTGTAKLDYIGCEDEQGKRGLALRAECCGECGGGLKLVDREWEADAEPLAEDLASLGLDALLDAEGYARAGFNPLLAFGD</sequence>
<dbReference type="SUPFAM" id="SSF144020">
    <property type="entry name" value="FdhE-like"/>
    <property type="match status" value="1"/>
</dbReference>
<evidence type="ECO:0000256" key="1">
    <source>
        <dbReference type="ARBA" id="ARBA00022490"/>
    </source>
</evidence>
<dbReference type="InterPro" id="IPR056774">
    <property type="entry name" value="FdhE_N"/>
</dbReference>
<dbReference type="Gene3D" id="3.90.1670.10">
    <property type="entry name" value="FdhE-like domain"/>
    <property type="match status" value="1"/>
</dbReference>
<dbReference type="NCBIfam" id="TIGR01562">
    <property type="entry name" value="FdhE"/>
    <property type="match status" value="1"/>
</dbReference>
<organism evidence="6 7">
    <name type="scientific">Halotalea alkalilenta</name>
    <dbReference type="NCBI Taxonomy" id="376489"/>
    <lineage>
        <taxon>Bacteria</taxon>
        <taxon>Pseudomonadati</taxon>
        <taxon>Pseudomonadota</taxon>
        <taxon>Gammaproteobacteria</taxon>
        <taxon>Oceanospirillales</taxon>
        <taxon>Halomonadaceae</taxon>
        <taxon>Halotalea</taxon>
    </lineage>
</organism>